<dbReference type="AlphaFoldDB" id="A0A9D4D553"/>
<comment type="caution">
    <text evidence="2">The sequence shown here is derived from an EMBL/GenBank/DDBJ whole genome shotgun (WGS) entry which is preliminary data.</text>
</comment>
<protein>
    <submittedName>
        <fullName evidence="2">Uncharacterized protein</fullName>
    </submittedName>
</protein>
<dbReference type="EMBL" id="JAIWYP010000011">
    <property type="protein sequence ID" value="KAH3738111.1"/>
    <property type="molecule type" value="Genomic_DNA"/>
</dbReference>
<feature type="region of interest" description="Disordered" evidence="1">
    <location>
        <begin position="89"/>
        <end position="127"/>
    </location>
</feature>
<dbReference type="Proteomes" id="UP000828390">
    <property type="component" value="Unassembled WGS sequence"/>
</dbReference>
<gene>
    <name evidence="2" type="ORF">DPMN_044735</name>
</gene>
<reference evidence="2" key="1">
    <citation type="journal article" date="2019" name="bioRxiv">
        <title>The Genome of the Zebra Mussel, Dreissena polymorpha: A Resource for Invasive Species Research.</title>
        <authorList>
            <person name="McCartney M.A."/>
            <person name="Auch B."/>
            <person name="Kono T."/>
            <person name="Mallez S."/>
            <person name="Zhang Y."/>
            <person name="Obille A."/>
            <person name="Becker A."/>
            <person name="Abrahante J.E."/>
            <person name="Garbe J."/>
            <person name="Badalamenti J.P."/>
            <person name="Herman A."/>
            <person name="Mangelson H."/>
            <person name="Liachko I."/>
            <person name="Sullivan S."/>
            <person name="Sone E.D."/>
            <person name="Koren S."/>
            <person name="Silverstein K.A.T."/>
            <person name="Beckman K.B."/>
            <person name="Gohl D.M."/>
        </authorList>
    </citation>
    <scope>NUCLEOTIDE SEQUENCE</scope>
    <source>
        <strain evidence="2">Duluth1</strain>
        <tissue evidence="2">Whole animal</tissue>
    </source>
</reference>
<sequence>MSQPNAYGHSADKLTLSKDLLYEVVVNFTPFHDTKMFVQNMWPIRSQVIDRKRTGLTTDRQTDRFFEGERAIFLCIICSTAAVIVVDDDGDFDDDAGEDRLGDDDEVDYGDDDNGGGGDDDDDDNGDVVAAADTTFAVDYDDDDDGE</sequence>
<proteinExistence type="predicted"/>
<name>A0A9D4D553_DREPO</name>
<evidence type="ECO:0000313" key="3">
    <source>
        <dbReference type="Proteomes" id="UP000828390"/>
    </source>
</evidence>
<evidence type="ECO:0000313" key="2">
    <source>
        <dbReference type="EMBL" id="KAH3738111.1"/>
    </source>
</evidence>
<feature type="compositionally biased region" description="Acidic residues" evidence="1">
    <location>
        <begin position="89"/>
        <end position="126"/>
    </location>
</feature>
<evidence type="ECO:0000256" key="1">
    <source>
        <dbReference type="SAM" id="MobiDB-lite"/>
    </source>
</evidence>
<keyword evidence="3" id="KW-1185">Reference proteome</keyword>
<organism evidence="2 3">
    <name type="scientific">Dreissena polymorpha</name>
    <name type="common">Zebra mussel</name>
    <name type="synonym">Mytilus polymorpha</name>
    <dbReference type="NCBI Taxonomy" id="45954"/>
    <lineage>
        <taxon>Eukaryota</taxon>
        <taxon>Metazoa</taxon>
        <taxon>Spiralia</taxon>
        <taxon>Lophotrochozoa</taxon>
        <taxon>Mollusca</taxon>
        <taxon>Bivalvia</taxon>
        <taxon>Autobranchia</taxon>
        <taxon>Heteroconchia</taxon>
        <taxon>Euheterodonta</taxon>
        <taxon>Imparidentia</taxon>
        <taxon>Neoheterodontei</taxon>
        <taxon>Myida</taxon>
        <taxon>Dreissenoidea</taxon>
        <taxon>Dreissenidae</taxon>
        <taxon>Dreissena</taxon>
    </lineage>
</organism>
<accession>A0A9D4D553</accession>
<reference evidence="2" key="2">
    <citation type="submission" date="2020-11" db="EMBL/GenBank/DDBJ databases">
        <authorList>
            <person name="McCartney M.A."/>
            <person name="Auch B."/>
            <person name="Kono T."/>
            <person name="Mallez S."/>
            <person name="Becker A."/>
            <person name="Gohl D.M."/>
            <person name="Silverstein K.A.T."/>
            <person name="Koren S."/>
            <person name="Bechman K.B."/>
            <person name="Herman A."/>
            <person name="Abrahante J.E."/>
            <person name="Garbe J."/>
        </authorList>
    </citation>
    <scope>NUCLEOTIDE SEQUENCE</scope>
    <source>
        <strain evidence="2">Duluth1</strain>
        <tissue evidence="2">Whole animal</tissue>
    </source>
</reference>